<dbReference type="AlphaFoldDB" id="E6WTF7"/>
<protein>
    <submittedName>
        <fullName evidence="1">Uncharacterized protein</fullName>
    </submittedName>
</protein>
<name>E6WTF7_PSEUU</name>
<accession>E6WTF7</accession>
<dbReference type="STRING" id="743721.Psesu_1611"/>
<reference evidence="1 2" key="1">
    <citation type="submission" date="2011-01" db="EMBL/GenBank/DDBJ databases">
        <title>Complete sequence of Pseudoxanthomonas suwonensis 11-1.</title>
        <authorList>
            <consortium name="US DOE Joint Genome Institute"/>
            <person name="Lucas S."/>
            <person name="Copeland A."/>
            <person name="Lapidus A."/>
            <person name="Cheng J.-F."/>
            <person name="Goodwin L."/>
            <person name="Pitluck S."/>
            <person name="Teshima H."/>
            <person name="Detter J.C."/>
            <person name="Han C."/>
            <person name="Tapia R."/>
            <person name="Land M."/>
            <person name="Hauser L."/>
            <person name="Kyrpides N."/>
            <person name="Ivanova N."/>
            <person name="Ovchinnikova G."/>
            <person name="Siebers A.K."/>
            <person name="Allgaier M."/>
            <person name="Thelen M.P."/>
            <person name="Hugenholtz P."/>
            <person name="Gladden J."/>
            <person name="Woyke T."/>
        </authorList>
    </citation>
    <scope>NUCLEOTIDE SEQUENCE [LARGE SCALE GENOMIC DNA]</scope>
    <source>
        <strain evidence="2">11-1</strain>
    </source>
</reference>
<sequence>MSRYYELSEDYLHDHGIIRGPKLPDRSVMAGEAVDGGLLPELRFEVNVPDGEPCPHFMTGGTVVASDTLVAVLRGAGVDNFQCFPVRLVNPETGREWPGYQLFNVLGVGSLPGTGTTGADAGASDPAGLHMFRLAGSLATLVVDEVVRDALVAHRPPEGWGILLEELG</sequence>
<dbReference type="KEGG" id="psu:Psesu_1611"/>
<dbReference type="RefSeq" id="WP_013535284.1">
    <property type="nucleotide sequence ID" value="NC_014924.1"/>
</dbReference>
<gene>
    <name evidence="1" type="ordered locus">Psesu_1611</name>
</gene>
<dbReference type="OrthoDB" id="6057655at2"/>
<evidence type="ECO:0000313" key="1">
    <source>
        <dbReference type="EMBL" id="ADV27456.1"/>
    </source>
</evidence>
<organism evidence="1 2">
    <name type="scientific">Pseudoxanthomonas suwonensis (strain 11-1)</name>
    <dbReference type="NCBI Taxonomy" id="743721"/>
    <lineage>
        <taxon>Bacteria</taxon>
        <taxon>Pseudomonadati</taxon>
        <taxon>Pseudomonadota</taxon>
        <taxon>Gammaproteobacteria</taxon>
        <taxon>Lysobacterales</taxon>
        <taxon>Lysobacteraceae</taxon>
        <taxon>Pseudoxanthomonas</taxon>
    </lineage>
</organism>
<dbReference type="Proteomes" id="UP000008632">
    <property type="component" value="Chromosome"/>
</dbReference>
<dbReference type="HOGENOM" id="CLU_1585141_0_0_6"/>
<dbReference type="eggNOG" id="ENOG502ZHA1">
    <property type="taxonomic scope" value="Bacteria"/>
</dbReference>
<keyword evidence="2" id="KW-1185">Reference proteome</keyword>
<evidence type="ECO:0000313" key="2">
    <source>
        <dbReference type="Proteomes" id="UP000008632"/>
    </source>
</evidence>
<proteinExistence type="predicted"/>
<dbReference type="EMBL" id="CP002446">
    <property type="protein sequence ID" value="ADV27456.1"/>
    <property type="molecule type" value="Genomic_DNA"/>
</dbReference>